<evidence type="ECO:0000259" key="6">
    <source>
        <dbReference type="PROSITE" id="PS50048"/>
    </source>
</evidence>
<dbReference type="GO" id="GO:0000981">
    <property type="term" value="F:DNA-binding transcription factor activity, RNA polymerase II-specific"/>
    <property type="evidence" value="ECO:0007669"/>
    <property type="project" value="InterPro"/>
</dbReference>
<evidence type="ECO:0000256" key="1">
    <source>
        <dbReference type="ARBA" id="ARBA00004123"/>
    </source>
</evidence>
<dbReference type="PROSITE" id="PS00463">
    <property type="entry name" value="ZN2_CY6_FUNGAL_1"/>
    <property type="match status" value="1"/>
</dbReference>
<comment type="caution">
    <text evidence="7">The sequence shown here is derived from an EMBL/GenBank/DDBJ whole genome shotgun (WGS) entry which is preliminary data.</text>
</comment>
<feature type="domain" description="Zn(2)-C6 fungal-type" evidence="6">
    <location>
        <begin position="29"/>
        <end position="57"/>
    </location>
</feature>
<dbReference type="InterPro" id="IPR021858">
    <property type="entry name" value="Fun_TF"/>
</dbReference>
<reference evidence="7" key="2">
    <citation type="journal article" date="2023" name="IMA Fungus">
        <title>Comparative genomic study of the Penicillium genus elucidates a diverse pangenome and 15 lateral gene transfer events.</title>
        <authorList>
            <person name="Petersen C."/>
            <person name="Sorensen T."/>
            <person name="Nielsen M.R."/>
            <person name="Sondergaard T.E."/>
            <person name="Sorensen J.L."/>
            <person name="Fitzpatrick D.A."/>
            <person name="Frisvad J.C."/>
            <person name="Nielsen K.L."/>
        </authorList>
    </citation>
    <scope>NUCLEOTIDE SEQUENCE</scope>
    <source>
        <strain evidence="7">IBT 34128</strain>
    </source>
</reference>
<evidence type="ECO:0000256" key="4">
    <source>
        <dbReference type="ARBA" id="ARBA00023163"/>
    </source>
</evidence>
<sequence>MLSQHSPFDSLQVQLINSLAAMEHAVPEPCYTCRNRRIQCDQSGIPCTKCEKAGLECFDKRPLRWVKGVAIRGKMQGRSYERRAGASTAKSELAVSRPGNRQAQAVKMVHCENQDLFQGPMSIIPLALQDPAISNLDRVSKYYIDYYNDRICKLFIVYDSDRNPFRSLISLGLKDPVLLKAILALAARHNANTGHSFYQHDEPKSPIFIHANRDAFLFKHQAMEALSRALSRSTVDIQDTKVAGIFLLIFLDLLESGSDGWNFHLEGAKSLIASHRLLPVAQPGINQGAGQTINEIRDFITKQIHLIETLGATFLRPKLLSQFTSAQDLKLQETIEKSFLGCPEYLLMAIQSLSAQRDRIAESVPLDDTATRSHIQDVTTKIASIQCFDCESWVSSLYSPQPSAQKTSNLVMLSQSYKLGALIYGRRVSDALCEKVTQQDELVAELLGLIDALRGDQALFKCVLWPMIVAGLECRQQAQREFLTGCLEEFWVATNCLNVINAAKILQGYWLQDSFEGASSGWIFDIGRLGRDWLLI</sequence>
<evidence type="ECO:0000313" key="7">
    <source>
        <dbReference type="EMBL" id="KAJ5091446.1"/>
    </source>
</evidence>
<evidence type="ECO:0000256" key="2">
    <source>
        <dbReference type="ARBA" id="ARBA00023015"/>
    </source>
</evidence>
<organism evidence="7 8">
    <name type="scientific">Penicillium alfredii</name>
    <dbReference type="NCBI Taxonomy" id="1506179"/>
    <lineage>
        <taxon>Eukaryota</taxon>
        <taxon>Fungi</taxon>
        <taxon>Dikarya</taxon>
        <taxon>Ascomycota</taxon>
        <taxon>Pezizomycotina</taxon>
        <taxon>Eurotiomycetes</taxon>
        <taxon>Eurotiomycetidae</taxon>
        <taxon>Eurotiales</taxon>
        <taxon>Aspergillaceae</taxon>
        <taxon>Penicillium</taxon>
    </lineage>
</organism>
<dbReference type="RefSeq" id="XP_056509644.1">
    <property type="nucleotide sequence ID" value="XM_056656844.1"/>
</dbReference>
<evidence type="ECO:0000313" key="8">
    <source>
        <dbReference type="Proteomes" id="UP001141434"/>
    </source>
</evidence>
<keyword evidence="8" id="KW-1185">Reference proteome</keyword>
<dbReference type="CDD" id="cd00067">
    <property type="entry name" value="GAL4"/>
    <property type="match status" value="1"/>
</dbReference>
<reference evidence="7" key="1">
    <citation type="submission" date="2022-11" db="EMBL/GenBank/DDBJ databases">
        <authorList>
            <person name="Petersen C."/>
        </authorList>
    </citation>
    <scope>NUCLEOTIDE SEQUENCE</scope>
    <source>
        <strain evidence="7">IBT 34128</strain>
    </source>
</reference>
<keyword evidence="4" id="KW-0804">Transcription</keyword>
<evidence type="ECO:0000256" key="5">
    <source>
        <dbReference type="ARBA" id="ARBA00023242"/>
    </source>
</evidence>
<dbReference type="GeneID" id="81396013"/>
<dbReference type="AlphaFoldDB" id="A0A9W9F0W5"/>
<gene>
    <name evidence="7" type="ORF">NUU61_006316</name>
</gene>
<dbReference type="GO" id="GO:0045944">
    <property type="term" value="P:positive regulation of transcription by RNA polymerase II"/>
    <property type="evidence" value="ECO:0007669"/>
    <property type="project" value="TreeGrafter"/>
</dbReference>
<keyword evidence="5" id="KW-0539">Nucleus</keyword>
<proteinExistence type="predicted"/>
<dbReference type="Proteomes" id="UP001141434">
    <property type="component" value="Unassembled WGS sequence"/>
</dbReference>
<protein>
    <recommendedName>
        <fullName evidence="6">Zn(2)-C6 fungal-type domain-containing protein</fullName>
    </recommendedName>
</protein>
<dbReference type="OrthoDB" id="5130013at2759"/>
<dbReference type="Pfam" id="PF11951">
    <property type="entry name" value="Fungal_trans_2"/>
    <property type="match status" value="1"/>
</dbReference>
<dbReference type="EMBL" id="JAPMSZ010000009">
    <property type="protein sequence ID" value="KAJ5091446.1"/>
    <property type="molecule type" value="Genomic_DNA"/>
</dbReference>
<accession>A0A9W9F0W5</accession>
<dbReference type="PANTHER" id="PTHR37534">
    <property type="entry name" value="TRANSCRIPTIONAL ACTIVATOR PROTEIN UGA3"/>
    <property type="match status" value="1"/>
</dbReference>
<name>A0A9W9F0W5_9EURO</name>
<dbReference type="GO" id="GO:0000976">
    <property type="term" value="F:transcription cis-regulatory region binding"/>
    <property type="evidence" value="ECO:0007669"/>
    <property type="project" value="TreeGrafter"/>
</dbReference>
<dbReference type="InterPro" id="IPR036864">
    <property type="entry name" value="Zn2-C6_fun-type_DNA-bd_sf"/>
</dbReference>
<keyword evidence="2" id="KW-0805">Transcription regulation</keyword>
<dbReference type="SUPFAM" id="SSF57701">
    <property type="entry name" value="Zn2/Cys6 DNA-binding domain"/>
    <property type="match status" value="1"/>
</dbReference>
<dbReference type="SMART" id="SM00066">
    <property type="entry name" value="GAL4"/>
    <property type="match status" value="1"/>
</dbReference>
<keyword evidence="3" id="KW-0238">DNA-binding</keyword>
<dbReference type="PROSITE" id="PS50048">
    <property type="entry name" value="ZN2_CY6_FUNGAL_2"/>
    <property type="match status" value="1"/>
</dbReference>
<comment type="subcellular location">
    <subcellularLocation>
        <location evidence="1">Nucleus</location>
    </subcellularLocation>
</comment>
<dbReference type="GO" id="GO:0008270">
    <property type="term" value="F:zinc ion binding"/>
    <property type="evidence" value="ECO:0007669"/>
    <property type="project" value="InterPro"/>
</dbReference>
<dbReference type="Pfam" id="PF00172">
    <property type="entry name" value="Zn_clus"/>
    <property type="match status" value="1"/>
</dbReference>
<evidence type="ECO:0000256" key="3">
    <source>
        <dbReference type="ARBA" id="ARBA00023125"/>
    </source>
</evidence>
<dbReference type="PANTHER" id="PTHR37534:SF8">
    <property type="entry name" value="ZN(II)2CYS6 TRANSCRIPTION FACTOR (EUROFUNG)"/>
    <property type="match status" value="1"/>
</dbReference>
<dbReference type="GO" id="GO:0005634">
    <property type="term" value="C:nucleus"/>
    <property type="evidence" value="ECO:0007669"/>
    <property type="project" value="UniProtKB-SubCell"/>
</dbReference>
<dbReference type="InterPro" id="IPR001138">
    <property type="entry name" value="Zn2Cys6_DnaBD"/>
</dbReference>
<dbReference type="Gene3D" id="4.10.240.10">
    <property type="entry name" value="Zn(2)-C6 fungal-type DNA-binding domain"/>
    <property type="match status" value="1"/>
</dbReference>